<dbReference type="Proteomes" id="UP001221150">
    <property type="component" value="Unassembled WGS sequence"/>
</dbReference>
<keyword evidence="1" id="KW-0472">Membrane</keyword>
<reference evidence="2 3" key="1">
    <citation type="submission" date="2023-03" db="EMBL/GenBank/DDBJ databases">
        <title>Draft genome sequence of Streptomyces sp. K1PA1 isolated from peat swamp forest in Thailand.</title>
        <authorList>
            <person name="Klaysubun C."/>
            <person name="Duangmal K."/>
        </authorList>
    </citation>
    <scope>NUCLEOTIDE SEQUENCE [LARGE SCALE GENOMIC DNA]</scope>
    <source>
        <strain evidence="2 3">K1PA1</strain>
    </source>
</reference>
<evidence type="ECO:0008006" key="4">
    <source>
        <dbReference type="Google" id="ProtNLM"/>
    </source>
</evidence>
<name>A0ABT6A713_9ACTN</name>
<sequence>MSWYQQTWWTDLVLPAVVCAGVAWFGLLRHFHGRGRLLGSRRSAALACTVLVLMCAVAVGTGQLLPHLAALPPAAAGFATGAAAIPRKKQDETTQPYVKFMTLGVAWLMERLEYRLRTDGLTWCDRLLEDVRESAQLRLFAHGVKHYLLERHQQNAVAKTVNAAYDATERAIDVALDVQTRTDEACRTRWPAPGRPTEHESFECRRTLEEARAHCAHLLLLAYQLGRRSEHPELEALRDKVVSDDAYRSGAVPVQRRWFTRRGTRR</sequence>
<keyword evidence="1" id="KW-0812">Transmembrane</keyword>
<feature type="transmembrane region" description="Helical" evidence="1">
    <location>
        <begin position="43"/>
        <end position="61"/>
    </location>
</feature>
<protein>
    <recommendedName>
        <fullName evidence="4">Integral membrane protein</fullName>
    </recommendedName>
</protein>
<evidence type="ECO:0000313" key="2">
    <source>
        <dbReference type="EMBL" id="MDF3300435.1"/>
    </source>
</evidence>
<proteinExistence type="predicted"/>
<organism evidence="2 3">
    <name type="scientific">Streptomyces tropicalis</name>
    <dbReference type="NCBI Taxonomy" id="3034234"/>
    <lineage>
        <taxon>Bacteria</taxon>
        <taxon>Bacillati</taxon>
        <taxon>Actinomycetota</taxon>
        <taxon>Actinomycetes</taxon>
        <taxon>Kitasatosporales</taxon>
        <taxon>Streptomycetaceae</taxon>
        <taxon>Streptomyces</taxon>
    </lineage>
</organism>
<evidence type="ECO:0000256" key="1">
    <source>
        <dbReference type="SAM" id="Phobius"/>
    </source>
</evidence>
<evidence type="ECO:0000313" key="3">
    <source>
        <dbReference type="Proteomes" id="UP001221150"/>
    </source>
</evidence>
<keyword evidence="3" id="KW-1185">Reference proteome</keyword>
<dbReference type="RefSeq" id="WP_276109987.1">
    <property type="nucleotide sequence ID" value="NZ_JARJBB010000008.1"/>
</dbReference>
<comment type="caution">
    <text evidence="2">The sequence shown here is derived from an EMBL/GenBank/DDBJ whole genome shotgun (WGS) entry which is preliminary data.</text>
</comment>
<keyword evidence="1" id="KW-1133">Transmembrane helix</keyword>
<gene>
    <name evidence="2" type="ORF">P3H78_17780</name>
</gene>
<accession>A0ABT6A713</accession>
<dbReference type="EMBL" id="JARJBB010000008">
    <property type="protein sequence ID" value="MDF3300435.1"/>
    <property type="molecule type" value="Genomic_DNA"/>
</dbReference>
<feature type="transmembrane region" description="Helical" evidence="1">
    <location>
        <begin position="12"/>
        <end position="31"/>
    </location>
</feature>